<protein>
    <submittedName>
        <fullName evidence="2">EpsG family protein</fullName>
    </submittedName>
</protein>
<feature type="transmembrane region" description="Helical" evidence="1">
    <location>
        <begin position="81"/>
        <end position="104"/>
    </location>
</feature>
<name>A0ABU9SSY4_9ALTE</name>
<evidence type="ECO:0000313" key="3">
    <source>
        <dbReference type="Proteomes" id="UP001461163"/>
    </source>
</evidence>
<proteinExistence type="predicted"/>
<keyword evidence="1" id="KW-0472">Membrane</keyword>
<dbReference type="Proteomes" id="UP001461163">
    <property type="component" value="Unassembled WGS sequence"/>
</dbReference>
<feature type="transmembrane region" description="Helical" evidence="1">
    <location>
        <begin position="305"/>
        <end position="326"/>
    </location>
</feature>
<feature type="transmembrane region" description="Helical" evidence="1">
    <location>
        <begin position="277"/>
        <end position="293"/>
    </location>
</feature>
<dbReference type="EMBL" id="JBBMQS010000003">
    <property type="protein sequence ID" value="MEM5496997.1"/>
    <property type="molecule type" value="Genomic_DNA"/>
</dbReference>
<keyword evidence="1" id="KW-1133">Transmembrane helix</keyword>
<feature type="transmembrane region" description="Helical" evidence="1">
    <location>
        <begin position="29"/>
        <end position="46"/>
    </location>
</feature>
<keyword evidence="3" id="KW-1185">Reference proteome</keyword>
<feature type="transmembrane region" description="Helical" evidence="1">
    <location>
        <begin position="162"/>
        <end position="183"/>
    </location>
</feature>
<feature type="transmembrane region" description="Helical" evidence="1">
    <location>
        <begin position="116"/>
        <end position="131"/>
    </location>
</feature>
<evidence type="ECO:0000256" key="1">
    <source>
        <dbReference type="SAM" id="Phobius"/>
    </source>
</evidence>
<dbReference type="Pfam" id="PF14897">
    <property type="entry name" value="EpsG"/>
    <property type="match status" value="1"/>
</dbReference>
<keyword evidence="1" id="KW-0812">Transmembrane</keyword>
<dbReference type="RefSeq" id="WP_006993192.1">
    <property type="nucleotide sequence ID" value="NZ_JBBMQS010000003.1"/>
</dbReference>
<feature type="transmembrane region" description="Helical" evidence="1">
    <location>
        <begin position="190"/>
        <end position="209"/>
    </location>
</feature>
<organism evidence="2 3">
    <name type="scientific">Paraglaciecola mesophila</name>
    <dbReference type="NCBI Taxonomy" id="197222"/>
    <lineage>
        <taxon>Bacteria</taxon>
        <taxon>Pseudomonadati</taxon>
        <taxon>Pseudomonadota</taxon>
        <taxon>Gammaproteobacteria</taxon>
        <taxon>Alteromonadales</taxon>
        <taxon>Alteromonadaceae</taxon>
        <taxon>Paraglaciecola</taxon>
    </lineage>
</organism>
<feature type="transmembrane region" description="Helical" evidence="1">
    <location>
        <begin position="221"/>
        <end position="239"/>
    </location>
</feature>
<feature type="transmembrane region" description="Helical" evidence="1">
    <location>
        <begin position="251"/>
        <end position="271"/>
    </location>
</feature>
<feature type="transmembrane region" description="Helical" evidence="1">
    <location>
        <begin position="5"/>
        <end position="23"/>
    </location>
</feature>
<sequence length="332" mass="38535">MTYELLCYLCLSFTGLIFCFVKIKNSHFYNIFTFSVFLIFSIVTRYSGFDIDMNTYEAALRSDLFSLYYVKEPMYWITSRYVYDIVGTPEVTFIFYDIISFFLILKARHNFRFPQYFPYLFLLFFPAVMGMNNVYRQYLAYAIFVYLSSLFVISSSGLKRGIVMFFAILTHNVSALYSPLFYMINNKDRISFRALSLCILVIIALPFALDSKSNSETGSTSVIIYLFSIGAIIFFYLLSYRFSFRSVAAKFFYFLMYTIFLTSVSAAIMGSAQSKRVGMFSLMISLIPTVFAIEKNYKQRVLVRALVYVLLLLPTLLFSSSLNMLLTDNYPS</sequence>
<evidence type="ECO:0000313" key="2">
    <source>
        <dbReference type="EMBL" id="MEM5496997.1"/>
    </source>
</evidence>
<comment type="caution">
    <text evidence="2">The sequence shown here is derived from an EMBL/GenBank/DDBJ whole genome shotgun (WGS) entry which is preliminary data.</text>
</comment>
<gene>
    <name evidence="2" type="ORF">WNY77_06280</name>
</gene>
<feature type="transmembrane region" description="Helical" evidence="1">
    <location>
        <begin position="138"/>
        <end position="156"/>
    </location>
</feature>
<reference evidence="2 3" key="1">
    <citation type="submission" date="2024-03" db="EMBL/GenBank/DDBJ databases">
        <title>Community enrichment and isolation of bacterial strains for fucoidan degradation.</title>
        <authorList>
            <person name="Sichert A."/>
        </authorList>
    </citation>
    <scope>NUCLEOTIDE SEQUENCE [LARGE SCALE GENOMIC DNA]</scope>
    <source>
        <strain evidence="2 3">AS12</strain>
    </source>
</reference>
<dbReference type="InterPro" id="IPR049458">
    <property type="entry name" value="EpsG-like"/>
</dbReference>
<accession>A0ABU9SSY4</accession>